<feature type="repeat" description="WD" evidence="3">
    <location>
        <begin position="983"/>
        <end position="1024"/>
    </location>
</feature>
<dbReference type="InterPro" id="IPR015943">
    <property type="entry name" value="WD40/YVTN_repeat-like_dom_sf"/>
</dbReference>
<dbReference type="SMART" id="SM00320">
    <property type="entry name" value="WD40"/>
    <property type="match status" value="11"/>
</dbReference>
<evidence type="ECO:0000313" key="8">
    <source>
        <dbReference type="Proteomes" id="UP000320176"/>
    </source>
</evidence>
<dbReference type="PROSITE" id="PS50294">
    <property type="entry name" value="WD_REPEATS_REGION"/>
    <property type="match status" value="2"/>
</dbReference>
<dbReference type="RefSeq" id="WP_146522432.1">
    <property type="nucleotide sequence ID" value="NZ_CP151726.1"/>
</dbReference>
<sequence precursor="true">MPRATFASILTVLLLFVLQQMTSSAGDSDVASDQKTDAANKVPVVDFATEIQPVLKRNCMACHHSKQDEGGLSMESEKEMLAGGDSGPGIVAGDVTGSLIWARASGEEDPIMPPEDNTVGAKPLSPAELDKLRQWILGGAVFPESTSGENIAWQPVPESIRSIYTTSYSPDGHWAALATANRVAVFDTATGKQVDSLVDPSLPQAGVADLDLIQSVRFGPLGQTIATGGFRTLRLWQRAEHPTVEMRSLASAADHVTLSPDGTRIGMVNLLGEIEIWDKASDAKQHTITTHSLPVTSLAWVSTDLLASCDAGGKLCVHQATDGQLARCIDHDSALRNLMVSGDSQTIAAINAADLAVVFSANDLSVVRTLDAIPGARSLCFTAPQRTLLAVAHGNSVTVVQPADGAQKFKFDGDASSLSLASSPDGAFLVVGGGDGKTRMWNLADGKPRGTSQSNLASTQRLAILAKDASRFRDSVVRMEKATETLTAELKKEDESLAKVTEAHKTATDELAAETKKLTDVQTQVATTEKSIAEATATLTQAETESKTVQQQLTDTEAVITKVTAEQTELVKKSDVAKAALEQAKAELAAAKEKADQAQATADLAAKQAAESQAQLDASKKMADEKRAKLAMLEKSKTDATKMMEQAKAELEKQKASVTKLAEEKTKKEETVAKRLQALETARQSRQRAADAIPAQQTLISMVKEQLQETERTEKTFREQSSFAAPIHAVAVSPDASTVVSVASDGWIRTYRASDGSPIDEFPPGNAARPASTSDCVFVNSADLWINGWNRSVNVTRRWKLTDTIGTVDGDLISDRVTAIDFDPTGELIAVGSGAPSRAGQVLIVSQRTGQVLRRMDQLHSDTVLTLRFSPDGKTLASGAADKSIRLVDVRSGELIRSLDGHTHHVLGVDWSDNGLTLVSCSADKSVKVWDAQTGQQKRTINGFGDEITAIEFLPNVSQVATACADGQVRIHNTDNGGQVRAMSAGGDFLFSVSLSPDGGRIISGGQSGVVKQWNVADGKHLGDFSADDPSAAGR</sequence>
<dbReference type="Pfam" id="PF07635">
    <property type="entry name" value="PSCyt1"/>
    <property type="match status" value="1"/>
</dbReference>
<dbReference type="GO" id="GO:0000027">
    <property type="term" value="P:ribosomal large subunit assembly"/>
    <property type="evidence" value="ECO:0007669"/>
    <property type="project" value="TreeGrafter"/>
</dbReference>
<comment type="caution">
    <text evidence="7">The sequence shown here is derived from an EMBL/GenBank/DDBJ whole genome shotgun (WGS) entry which is preliminary data.</text>
</comment>
<proteinExistence type="predicted"/>
<reference evidence="7 8" key="1">
    <citation type="submission" date="2019-02" db="EMBL/GenBank/DDBJ databases">
        <title>Deep-cultivation of Planctomycetes and their phenomic and genomic characterization uncovers novel biology.</title>
        <authorList>
            <person name="Wiegand S."/>
            <person name="Jogler M."/>
            <person name="Boedeker C."/>
            <person name="Pinto D."/>
            <person name="Vollmers J."/>
            <person name="Rivas-Marin E."/>
            <person name="Kohn T."/>
            <person name="Peeters S.H."/>
            <person name="Heuer A."/>
            <person name="Rast P."/>
            <person name="Oberbeckmann S."/>
            <person name="Bunk B."/>
            <person name="Jeske O."/>
            <person name="Meyerdierks A."/>
            <person name="Storesund J.E."/>
            <person name="Kallscheuer N."/>
            <person name="Luecker S."/>
            <person name="Lage O.M."/>
            <person name="Pohl T."/>
            <person name="Merkel B.J."/>
            <person name="Hornburger P."/>
            <person name="Mueller R.-W."/>
            <person name="Bruemmer F."/>
            <person name="Labrenz M."/>
            <person name="Spormann A.M."/>
            <person name="Op Den Camp H."/>
            <person name="Overmann J."/>
            <person name="Amann R."/>
            <person name="Jetten M.S.M."/>
            <person name="Mascher T."/>
            <person name="Medema M.H."/>
            <person name="Devos D.P."/>
            <person name="Kaster A.-K."/>
            <person name="Ovreas L."/>
            <person name="Rohde M."/>
            <person name="Galperin M.Y."/>
            <person name="Jogler C."/>
        </authorList>
    </citation>
    <scope>NUCLEOTIDE SEQUENCE [LARGE SCALE GENOMIC DNA]</scope>
    <source>
        <strain evidence="7 8">Pla52n</strain>
    </source>
</reference>
<feature type="domain" description="Cytochrome C Planctomycete-type" evidence="6">
    <location>
        <begin position="59"/>
        <end position="116"/>
    </location>
</feature>
<feature type="repeat" description="WD" evidence="3">
    <location>
        <begin position="857"/>
        <end position="898"/>
    </location>
</feature>
<feature type="repeat" description="WD" evidence="3">
    <location>
        <begin position="899"/>
        <end position="940"/>
    </location>
</feature>
<protein>
    <submittedName>
        <fullName evidence="7">Chromosome partition protein Smc</fullName>
    </submittedName>
</protein>
<evidence type="ECO:0000256" key="4">
    <source>
        <dbReference type="SAM" id="Coils"/>
    </source>
</evidence>
<evidence type="ECO:0000256" key="3">
    <source>
        <dbReference type="PROSITE-ProRule" id="PRU00221"/>
    </source>
</evidence>
<feature type="signal peptide" evidence="5">
    <location>
        <begin position="1"/>
        <end position="25"/>
    </location>
</feature>
<feature type="repeat" description="WD" evidence="3">
    <location>
        <begin position="419"/>
        <end position="451"/>
    </location>
</feature>
<dbReference type="InterPro" id="IPR011047">
    <property type="entry name" value="Quinoprotein_ADH-like_sf"/>
</dbReference>
<keyword evidence="4" id="KW-0175">Coiled coil</keyword>
<dbReference type="Gene3D" id="2.130.10.10">
    <property type="entry name" value="YVTN repeat-like/Quinoprotein amine dehydrogenase"/>
    <property type="match status" value="5"/>
</dbReference>
<evidence type="ECO:0000256" key="2">
    <source>
        <dbReference type="ARBA" id="ARBA00022737"/>
    </source>
</evidence>
<gene>
    <name evidence="7" type="primary">smc_8</name>
    <name evidence="7" type="ORF">Pla52n_54240</name>
</gene>
<evidence type="ECO:0000259" key="6">
    <source>
        <dbReference type="Pfam" id="PF07635"/>
    </source>
</evidence>
<dbReference type="InterPro" id="IPR019775">
    <property type="entry name" value="WD40_repeat_CS"/>
</dbReference>
<keyword evidence="5" id="KW-0732">Signal</keyword>
<dbReference type="PANTHER" id="PTHR19848">
    <property type="entry name" value="WD40 REPEAT PROTEIN"/>
    <property type="match status" value="1"/>
</dbReference>
<dbReference type="CDD" id="cd00200">
    <property type="entry name" value="WD40"/>
    <property type="match status" value="1"/>
</dbReference>
<evidence type="ECO:0000313" key="7">
    <source>
        <dbReference type="EMBL" id="TWT94603.1"/>
    </source>
</evidence>
<dbReference type="InterPro" id="IPR036322">
    <property type="entry name" value="WD40_repeat_dom_sf"/>
</dbReference>
<dbReference type="Proteomes" id="UP000320176">
    <property type="component" value="Unassembled WGS sequence"/>
</dbReference>
<dbReference type="PROSITE" id="PS00678">
    <property type="entry name" value="WD_REPEATS_1"/>
    <property type="match status" value="1"/>
</dbReference>
<dbReference type="InterPro" id="IPR001680">
    <property type="entry name" value="WD40_rpt"/>
</dbReference>
<dbReference type="Pfam" id="PF00400">
    <property type="entry name" value="WD40"/>
    <property type="match status" value="5"/>
</dbReference>
<feature type="coiled-coil region" evidence="4">
    <location>
        <begin position="525"/>
        <end position="671"/>
    </location>
</feature>
<evidence type="ECO:0000256" key="5">
    <source>
        <dbReference type="SAM" id="SignalP"/>
    </source>
</evidence>
<feature type="chain" id="PRO_5022978699" evidence="5">
    <location>
        <begin position="26"/>
        <end position="1035"/>
    </location>
</feature>
<dbReference type="PROSITE" id="PS50082">
    <property type="entry name" value="WD_REPEATS_2"/>
    <property type="match status" value="4"/>
</dbReference>
<keyword evidence="2" id="KW-0677">Repeat</keyword>
<name>A0A5C6A8I8_9BACT</name>
<keyword evidence="1 3" id="KW-0853">WD repeat</keyword>
<dbReference type="PANTHER" id="PTHR19848:SF8">
    <property type="entry name" value="F-BOX AND WD REPEAT DOMAIN CONTAINING 7"/>
    <property type="match status" value="1"/>
</dbReference>
<organism evidence="7 8">
    <name type="scientific">Stieleria varia</name>
    <dbReference type="NCBI Taxonomy" id="2528005"/>
    <lineage>
        <taxon>Bacteria</taxon>
        <taxon>Pseudomonadati</taxon>
        <taxon>Planctomycetota</taxon>
        <taxon>Planctomycetia</taxon>
        <taxon>Pirellulales</taxon>
        <taxon>Pirellulaceae</taxon>
        <taxon>Stieleria</taxon>
    </lineage>
</organism>
<dbReference type="SUPFAM" id="SSF50978">
    <property type="entry name" value="WD40 repeat-like"/>
    <property type="match status" value="1"/>
</dbReference>
<dbReference type="SUPFAM" id="SSF50998">
    <property type="entry name" value="Quinoprotein alcohol dehydrogenase-like"/>
    <property type="match status" value="1"/>
</dbReference>
<dbReference type="EMBL" id="SJPN01000007">
    <property type="protein sequence ID" value="TWT94603.1"/>
    <property type="molecule type" value="Genomic_DNA"/>
</dbReference>
<dbReference type="OrthoDB" id="223117at2"/>
<accession>A0A5C6A8I8</accession>
<keyword evidence="8" id="KW-1185">Reference proteome</keyword>
<evidence type="ECO:0000256" key="1">
    <source>
        <dbReference type="ARBA" id="ARBA00022574"/>
    </source>
</evidence>
<dbReference type="AlphaFoldDB" id="A0A5C6A8I8"/>
<dbReference type="InterPro" id="IPR011429">
    <property type="entry name" value="Cyt_c_Planctomycete-type"/>
</dbReference>